<dbReference type="PANTHER" id="PTHR35585:SF1">
    <property type="entry name" value="HHE DOMAIN PROTEIN (AFU_ORTHOLOGUE AFUA_4G00730)"/>
    <property type="match status" value="1"/>
</dbReference>
<dbReference type="PANTHER" id="PTHR35585">
    <property type="entry name" value="HHE DOMAIN PROTEIN (AFU_ORTHOLOGUE AFUA_4G00730)"/>
    <property type="match status" value="1"/>
</dbReference>
<name>A0A7Y7B018_STRMO</name>
<evidence type="ECO:0000256" key="1">
    <source>
        <dbReference type="SAM" id="MobiDB-lite"/>
    </source>
</evidence>
<feature type="region of interest" description="Disordered" evidence="1">
    <location>
        <begin position="1"/>
        <end position="58"/>
    </location>
</feature>
<evidence type="ECO:0000313" key="4">
    <source>
        <dbReference type="Proteomes" id="UP000587462"/>
    </source>
</evidence>
<feature type="domain" description="Hemerythrin-like" evidence="2">
    <location>
        <begin position="62"/>
        <end position="180"/>
    </location>
</feature>
<reference evidence="3 4" key="1">
    <citation type="submission" date="2020-04" db="EMBL/GenBank/DDBJ databases">
        <title>Draft Genome Sequence of Streptomyces morookaense DSM 40503, an 8-azaguanine-producing strain.</title>
        <authorList>
            <person name="Qi J."/>
            <person name="Gao J.-M."/>
        </authorList>
    </citation>
    <scope>NUCLEOTIDE SEQUENCE [LARGE SCALE GENOMIC DNA]</scope>
    <source>
        <strain evidence="3 4">DSM 40503</strain>
    </source>
</reference>
<feature type="compositionally biased region" description="Basic and acidic residues" evidence="1">
    <location>
        <begin position="25"/>
        <end position="44"/>
    </location>
</feature>
<dbReference type="Proteomes" id="UP000587462">
    <property type="component" value="Unassembled WGS sequence"/>
</dbReference>
<dbReference type="Pfam" id="PF01814">
    <property type="entry name" value="Hemerythrin"/>
    <property type="match status" value="1"/>
</dbReference>
<evidence type="ECO:0000313" key="3">
    <source>
        <dbReference type="EMBL" id="NVK76462.1"/>
    </source>
</evidence>
<feature type="region of interest" description="Disordered" evidence="1">
    <location>
        <begin position="194"/>
        <end position="228"/>
    </location>
</feature>
<gene>
    <name evidence="3" type="ORF">HG542_02175</name>
</gene>
<comment type="caution">
    <text evidence="3">The sequence shown here is derived from an EMBL/GenBank/DDBJ whole genome shotgun (WGS) entry which is preliminary data.</text>
</comment>
<protein>
    <submittedName>
        <fullName evidence="3">Hemerythrin domain-containing protein</fullName>
    </submittedName>
</protein>
<dbReference type="CDD" id="cd12108">
    <property type="entry name" value="Hr-like"/>
    <property type="match status" value="1"/>
</dbReference>
<keyword evidence="4" id="KW-1185">Reference proteome</keyword>
<dbReference type="EMBL" id="JABBXF010000004">
    <property type="protein sequence ID" value="NVK76462.1"/>
    <property type="molecule type" value="Genomic_DNA"/>
</dbReference>
<proteinExistence type="predicted"/>
<organism evidence="3 4">
    <name type="scientific">Streptomyces morookaense</name>
    <name type="common">Streptoverticillium morookaense</name>
    <dbReference type="NCBI Taxonomy" id="1970"/>
    <lineage>
        <taxon>Bacteria</taxon>
        <taxon>Bacillati</taxon>
        <taxon>Actinomycetota</taxon>
        <taxon>Actinomycetes</taxon>
        <taxon>Kitasatosporales</taxon>
        <taxon>Streptomycetaceae</taxon>
        <taxon>Streptomyces</taxon>
    </lineage>
</organism>
<accession>A0A7Y7B018</accession>
<sequence>MTARPRSGTGYHRHDGPDVPPKGCCRSDQRRYGRTRHGEGEAHTAHTLRRSPVPDDTQDSGIIGELTADHRAVQQLFDRIRAAAPGSAERKDLADRVTIDLVRHGAVEKEHLYPAVRRYLPRGTAWADRGLANHAGIERVLKELDQRRPDDGEFDGLLVELVTLVTSHAVEEEQRLFPLLQAVCPAAELRELGEKVRADRPTAPTRPRPPAPQAESAGPAVLPGTGLLDRVRDVLTRRGRRAGGP</sequence>
<dbReference type="AlphaFoldDB" id="A0A7Y7B018"/>
<evidence type="ECO:0000259" key="2">
    <source>
        <dbReference type="Pfam" id="PF01814"/>
    </source>
</evidence>
<dbReference type="InterPro" id="IPR012312">
    <property type="entry name" value="Hemerythrin-like"/>
</dbReference>
<dbReference type="Gene3D" id="1.20.120.520">
    <property type="entry name" value="nmb1532 protein domain like"/>
    <property type="match status" value="1"/>
</dbReference>